<evidence type="ECO:0000313" key="2">
    <source>
        <dbReference type="EMBL" id="KAK6759626.1"/>
    </source>
</evidence>
<proteinExistence type="predicted"/>
<name>A0ABR1ECX9_NECAM</name>
<accession>A0ABR1ECX9</accession>
<feature type="transmembrane region" description="Helical" evidence="1">
    <location>
        <begin position="76"/>
        <end position="104"/>
    </location>
</feature>
<feature type="transmembrane region" description="Helical" evidence="1">
    <location>
        <begin position="21"/>
        <end position="41"/>
    </location>
</feature>
<sequence length="147" mass="16882">MRTWANISRQTRETSSPIFRLLADAVRVLALAYVTSCYEYITYRSGTYEKEMNWDTEPKPTSGRIFRSFGQDLESVVFAVVAFLSGGVVLFIGCFIVTKCFQFYKERVRRKRRRAMGVDDDELNDAVLSGAFDTEVCEEEESRLVSI</sequence>
<dbReference type="Proteomes" id="UP001303046">
    <property type="component" value="Unassembled WGS sequence"/>
</dbReference>
<reference evidence="2 3" key="1">
    <citation type="submission" date="2023-08" db="EMBL/GenBank/DDBJ databases">
        <title>A Necator americanus chromosomal reference genome.</title>
        <authorList>
            <person name="Ilik V."/>
            <person name="Petrzelkova K.J."/>
            <person name="Pardy F."/>
            <person name="Fuh T."/>
            <person name="Niatou-Singa F.S."/>
            <person name="Gouil Q."/>
            <person name="Baker L."/>
            <person name="Ritchie M.E."/>
            <person name="Jex A.R."/>
            <person name="Gazzola D."/>
            <person name="Li H."/>
            <person name="Toshio Fujiwara R."/>
            <person name="Zhan B."/>
            <person name="Aroian R.V."/>
            <person name="Pafco B."/>
            <person name="Schwarz E.M."/>
        </authorList>
    </citation>
    <scope>NUCLEOTIDE SEQUENCE [LARGE SCALE GENOMIC DNA]</scope>
    <source>
        <strain evidence="2 3">Aroian</strain>
        <tissue evidence="2">Whole animal</tissue>
    </source>
</reference>
<evidence type="ECO:0000256" key="1">
    <source>
        <dbReference type="SAM" id="Phobius"/>
    </source>
</evidence>
<dbReference type="EMBL" id="JAVFWL010000006">
    <property type="protein sequence ID" value="KAK6759626.1"/>
    <property type="molecule type" value="Genomic_DNA"/>
</dbReference>
<keyword evidence="1" id="KW-1133">Transmembrane helix</keyword>
<comment type="caution">
    <text evidence="2">The sequence shown here is derived from an EMBL/GenBank/DDBJ whole genome shotgun (WGS) entry which is preliminary data.</text>
</comment>
<gene>
    <name evidence="2" type="primary">Necator_chrX.g21455</name>
    <name evidence="2" type="ORF">RB195_021294</name>
</gene>
<keyword evidence="1" id="KW-0472">Membrane</keyword>
<evidence type="ECO:0000313" key="3">
    <source>
        <dbReference type="Proteomes" id="UP001303046"/>
    </source>
</evidence>
<protein>
    <submittedName>
        <fullName evidence="2">Uncharacterized protein</fullName>
    </submittedName>
</protein>
<keyword evidence="3" id="KW-1185">Reference proteome</keyword>
<keyword evidence="1" id="KW-0812">Transmembrane</keyword>
<organism evidence="2 3">
    <name type="scientific">Necator americanus</name>
    <name type="common">Human hookworm</name>
    <dbReference type="NCBI Taxonomy" id="51031"/>
    <lineage>
        <taxon>Eukaryota</taxon>
        <taxon>Metazoa</taxon>
        <taxon>Ecdysozoa</taxon>
        <taxon>Nematoda</taxon>
        <taxon>Chromadorea</taxon>
        <taxon>Rhabditida</taxon>
        <taxon>Rhabditina</taxon>
        <taxon>Rhabditomorpha</taxon>
        <taxon>Strongyloidea</taxon>
        <taxon>Ancylostomatidae</taxon>
        <taxon>Bunostominae</taxon>
        <taxon>Necator</taxon>
    </lineage>
</organism>